<dbReference type="InterPro" id="IPR002145">
    <property type="entry name" value="CopG"/>
</dbReference>
<keyword evidence="3" id="KW-1185">Reference proteome</keyword>
<reference evidence="2 3" key="1">
    <citation type="journal article" date="2019" name="Int. J. Syst. Evol. Microbiol.">
        <title>The Global Catalogue of Microorganisms (GCM) 10K type strain sequencing project: providing services to taxonomists for standard genome sequencing and annotation.</title>
        <authorList>
            <consortium name="The Broad Institute Genomics Platform"/>
            <consortium name="The Broad Institute Genome Sequencing Center for Infectious Disease"/>
            <person name="Wu L."/>
            <person name="Ma J."/>
        </authorList>
    </citation>
    <scope>NUCLEOTIDE SEQUENCE [LARGE SCALE GENOMIC DNA]</scope>
    <source>
        <strain evidence="2 3">JCM 15421</strain>
    </source>
</reference>
<dbReference type="Pfam" id="PF01402">
    <property type="entry name" value="RHH_1"/>
    <property type="match status" value="1"/>
</dbReference>
<comment type="caution">
    <text evidence="2">The sequence shown here is derived from an EMBL/GenBank/DDBJ whole genome shotgun (WGS) entry which is preliminary data.</text>
</comment>
<dbReference type="EMBL" id="BAAAEU010000032">
    <property type="protein sequence ID" value="GAA0725083.1"/>
    <property type="molecule type" value="Genomic_DNA"/>
</dbReference>
<accession>A0ABN1J0S4</accession>
<name>A0ABN1J0S4_9GAMM</name>
<evidence type="ECO:0000313" key="2">
    <source>
        <dbReference type="EMBL" id="GAA0725083.1"/>
    </source>
</evidence>
<gene>
    <name evidence="2" type="ORF">GCM10009105_38290</name>
</gene>
<dbReference type="Proteomes" id="UP001501523">
    <property type="component" value="Unassembled WGS sequence"/>
</dbReference>
<protein>
    <recommendedName>
        <fullName evidence="1">Ribbon-helix-helix protein CopG domain-containing protein</fullName>
    </recommendedName>
</protein>
<evidence type="ECO:0000259" key="1">
    <source>
        <dbReference type="Pfam" id="PF01402"/>
    </source>
</evidence>
<evidence type="ECO:0000313" key="3">
    <source>
        <dbReference type="Proteomes" id="UP001501523"/>
    </source>
</evidence>
<sequence length="97" mass="10876">MTAEIRINARLVGEDARHFQELQRREGLSASDLLREALREYHAARSKPRVNALKLLTASGFIGGGEGPADLSTRYKDYLGDALERKLPLRVQDGDRK</sequence>
<feature type="domain" description="Ribbon-helix-helix protein CopG" evidence="1">
    <location>
        <begin position="6"/>
        <end position="43"/>
    </location>
</feature>
<dbReference type="RefSeq" id="WP_343794227.1">
    <property type="nucleotide sequence ID" value="NZ_BAAAEU010000032.1"/>
</dbReference>
<organism evidence="2 3">
    <name type="scientific">Dokdonella soli</name>
    <dbReference type="NCBI Taxonomy" id="529810"/>
    <lineage>
        <taxon>Bacteria</taxon>
        <taxon>Pseudomonadati</taxon>
        <taxon>Pseudomonadota</taxon>
        <taxon>Gammaproteobacteria</taxon>
        <taxon>Lysobacterales</taxon>
        <taxon>Rhodanobacteraceae</taxon>
        <taxon>Dokdonella</taxon>
    </lineage>
</organism>
<proteinExistence type="predicted"/>